<keyword evidence="5" id="KW-1185">Reference proteome</keyword>
<organism evidence="4 5">
    <name type="scientific">Stylonychia lemnae</name>
    <name type="common">Ciliate</name>
    <dbReference type="NCBI Taxonomy" id="5949"/>
    <lineage>
        <taxon>Eukaryota</taxon>
        <taxon>Sar</taxon>
        <taxon>Alveolata</taxon>
        <taxon>Ciliophora</taxon>
        <taxon>Intramacronucleata</taxon>
        <taxon>Spirotrichea</taxon>
        <taxon>Stichotrichia</taxon>
        <taxon>Sporadotrichida</taxon>
        <taxon>Oxytrichidae</taxon>
        <taxon>Stylonychinae</taxon>
        <taxon>Stylonychia</taxon>
    </lineage>
</organism>
<dbReference type="Gene3D" id="1.10.238.10">
    <property type="entry name" value="EF-hand"/>
    <property type="match status" value="1"/>
</dbReference>
<protein>
    <recommendedName>
        <fullName evidence="3">EF-hand domain-containing protein</fullName>
    </recommendedName>
</protein>
<dbReference type="InterPro" id="IPR002048">
    <property type="entry name" value="EF_hand_dom"/>
</dbReference>
<proteinExistence type="predicted"/>
<dbReference type="CDD" id="cd00051">
    <property type="entry name" value="EFh"/>
    <property type="match status" value="1"/>
</dbReference>
<evidence type="ECO:0000256" key="1">
    <source>
        <dbReference type="ARBA" id="ARBA00022837"/>
    </source>
</evidence>
<dbReference type="PROSITE" id="PS50222">
    <property type="entry name" value="EF_HAND_2"/>
    <property type="match status" value="2"/>
</dbReference>
<dbReference type="InterPro" id="IPR011992">
    <property type="entry name" value="EF-hand-dom_pair"/>
</dbReference>
<dbReference type="Proteomes" id="UP000039865">
    <property type="component" value="Unassembled WGS sequence"/>
</dbReference>
<evidence type="ECO:0000313" key="4">
    <source>
        <dbReference type="EMBL" id="CDW83388.1"/>
    </source>
</evidence>
<evidence type="ECO:0000259" key="3">
    <source>
        <dbReference type="PROSITE" id="PS50222"/>
    </source>
</evidence>
<dbReference type="InterPro" id="IPR018247">
    <property type="entry name" value="EF_Hand_1_Ca_BS"/>
</dbReference>
<dbReference type="Pfam" id="PF13499">
    <property type="entry name" value="EF-hand_7"/>
    <property type="match status" value="1"/>
</dbReference>
<feature type="region of interest" description="Disordered" evidence="2">
    <location>
        <begin position="153"/>
        <end position="183"/>
    </location>
</feature>
<accession>A0A078ARB8</accession>
<name>A0A078ARB8_STYLE</name>
<evidence type="ECO:0000313" key="5">
    <source>
        <dbReference type="Proteomes" id="UP000039865"/>
    </source>
</evidence>
<dbReference type="OrthoDB" id="327169at2759"/>
<dbReference type="EMBL" id="CCKQ01011812">
    <property type="protein sequence ID" value="CDW83388.1"/>
    <property type="molecule type" value="Genomic_DNA"/>
</dbReference>
<keyword evidence="1" id="KW-0106">Calcium</keyword>
<dbReference type="SMART" id="SM00054">
    <property type="entry name" value="EFh"/>
    <property type="match status" value="2"/>
</dbReference>
<dbReference type="AlphaFoldDB" id="A0A078ARB8"/>
<dbReference type="GO" id="GO:0005509">
    <property type="term" value="F:calcium ion binding"/>
    <property type="evidence" value="ECO:0007669"/>
    <property type="project" value="InterPro"/>
</dbReference>
<gene>
    <name evidence="4" type="primary">Contig7343.g364</name>
    <name evidence="4" type="ORF">STYLEM_12434</name>
</gene>
<evidence type="ECO:0000256" key="2">
    <source>
        <dbReference type="SAM" id="MobiDB-lite"/>
    </source>
</evidence>
<feature type="domain" description="EF-hand" evidence="3">
    <location>
        <begin position="483"/>
        <end position="518"/>
    </location>
</feature>
<feature type="compositionally biased region" description="Low complexity" evidence="2">
    <location>
        <begin position="153"/>
        <end position="166"/>
    </location>
</feature>
<feature type="domain" description="EF-hand" evidence="3">
    <location>
        <begin position="519"/>
        <end position="554"/>
    </location>
</feature>
<dbReference type="PROSITE" id="PS00018">
    <property type="entry name" value="EF_HAND_1"/>
    <property type="match status" value="1"/>
</dbReference>
<feature type="compositionally biased region" description="Polar residues" evidence="2">
    <location>
        <begin position="167"/>
        <end position="183"/>
    </location>
</feature>
<sequence length="847" mass="98761">MMQTQYNQVDQASKANQIKSKVKKILKQIDQKSTGLLKSSVFFQILELHKIKISAQDLNFLNQKYVKGQDIQYKDAFSHIFIDTNSLTAIENKEWVVRRSSIMGSKAGSIINRSSRNDIISQYYETTQGLKRRDNQVRQKLYQSIDTKKNLLRLSSRSSSKSGGSNDNQQLNDSPSPYHAKSTNQNNCKFDIYPSLNQSIIETVKLPFPKRVSLNSLQKINVHEGTTPEMTSWKTENYNKGLYELRGRKRYQNKVCNYGSVDYNFLSVNQNKNLNKTLEDFNTTGIEDNTWNTSSPGQTSKFSSSIYVSGKKGKSGQDRPSQLRSSIVDQYLIKLQNSDEKQVKIEIVNQMYEMNVDNRILNNLRQTMNSLIYEEKGLLSISQFKELFLSFFKDNNKCYAIYDLLLPIIQEGEGVSISKLSAFIDFFNFMPYRIQRNKNNSKEMYMVMSSNHKNSASYGKNEADKEKQTFTTLLSMIWQKIYERFPNINAAFRFFDSDYDQAINFNEFAQGIEYLRLKLSYEDIWKLYRYMDTNGDGHIGYSEFCQLCEEKWRNIDPFEALQQNTDQMHKKQKEKLMKQNSMIADEDDDKQNPPEISDSNQKTIIPLDQLDEMSRNKINRMAKLQSKILTNKISISNGDEQIYGVRTNDNQNIGEILQYENLRQKLQVRYENYEKQLQVRKQFENQSKLIQSTKTQELRTKSVSELLAQKQAQHEEERLKQQRIVNKLNTSNTLLRNSNNYLSKLNKSVDLSSRQKQNDSKFLPQINQSSMITIQDQNDKLDFSKQIGKNHHNSSTIDVNNSDLISDIKLERASKNNFYNSYFENKRALNNSSMLQQKITKKIEVKL</sequence>
<dbReference type="SUPFAM" id="SSF47473">
    <property type="entry name" value="EF-hand"/>
    <property type="match status" value="1"/>
</dbReference>
<reference evidence="4 5" key="1">
    <citation type="submission" date="2014-06" db="EMBL/GenBank/DDBJ databases">
        <authorList>
            <person name="Swart Estienne"/>
        </authorList>
    </citation>
    <scope>NUCLEOTIDE SEQUENCE [LARGE SCALE GENOMIC DNA]</scope>
    <source>
        <strain evidence="4 5">130c</strain>
    </source>
</reference>
<dbReference type="InParanoid" id="A0A078ARB8"/>